<evidence type="ECO:0000313" key="4">
    <source>
        <dbReference type="Proteomes" id="UP000530928"/>
    </source>
</evidence>
<reference evidence="3 4" key="1">
    <citation type="submission" date="2020-07" db="EMBL/GenBank/DDBJ databases">
        <title>Genomic Encyclopedia of Type Strains, Phase IV (KMG-IV): sequencing the most valuable type-strain genomes for metagenomic binning, comparative biology and taxonomic classification.</title>
        <authorList>
            <person name="Goeker M."/>
        </authorList>
    </citation>
    <scope>NUCLEOTIDE SEQUENCE [LARGE SCALE GENOMIC DNA]</scope>
    <source>
        <strain evidence="3 4">DSM 45533</strain>
    </source>
</reference>
<dbReference type="SUPFAM" id="SSF55961">
    <property type="entry name" value="Bet v1-like"/>
    <property type="match status" value="1"/>
</dbReference>
<dbReference type="Pfam" id="PF08327">
    <property type="entry name" value="AHSA1"/>
    <property type="match status" value="1"/>
</dbReference>
<feature type="domain" description="Activator of Hsp90 ATPase homologue 1/2-like C-terminal" evidence="2">
    <location>
        <begin position="15"/>
        <end position="133"/>
    </location>
</feature>
<accession>A0A7W0CKJ3</accession>
<name>A0A7W0CKJ3_9ACTN</name>
<dbReference type="EMBL" id="JACDUR010000004">
    <property type="protein sequence ID" value="MBA2892896.1"/>
    <property type="molecule type" value="Genomic_DNA"/>
</dbReference>
<gene>
    <name evidence="3" type="ORF">HNR30_004250</name>
</gene>
<dbReference type="Proteomes" id="UP000530928">
    <property type="component" value="Unassembled WGS sequence"/>
</dbReference>
<dbReference type="InterPro" id="IPR023393">
    <property type="entry name" value="START-like_dom_sf"/>
</dbReference>
<evidence type="ECO:0000259" key="2">
    <source>
        <dbReference type="Pfam" id="PF08327"/>
    </source>
</evidence>
<keyword evidence="4" id="KW-1185">Reference proteome</keyword>
<dbReference type="AlphaFoldDB" id="A0A7W0CKJ3"/>
<protein>
    <submittedName>
        <fullName evidence="3">Uncharacterized protein YndB with AHSA1/START domain</fullName>
    </submittedName>
</protein>
<dbReference type="Gene3D" id="3.30.530.20">
    <property type="match status" value="1"/>
</dbReference>
<dbReference type="RefSeq" id="WP_181611610.1">
    <property type="nucleotide sequence ID" value="NZ_BAABAM010000003.1"/>
</dbReference>
<evidence type="ECO:0000313" key="3">
    <source>
        <dbReference type="EMBL" id="MBA2892896.1"/>
    </source>
</evidence>
<dbReference type="InterPro" id="IPR013538">
    <property type="entry name" value="ASHA1/2-like_C"/>
</dbReference>
<sequence length="245" mass="27089">MTKEFEISKEVELPATPEQVWEAIATGPGLASWLFPHSVDPGVGGKLRLEVAGYTEESTITGWDPPRRLTVESPPGEDGTLMAFEYLIEGRDGGSTVLKFVHSGHLGEGWGDEYVIMTGHGWDQYLHSLSEYLTHFPGRHAVYVLAEGPKEQTEVWPAFAAALGLSEMPAPGDTVRLPNGAQGVVDYTVEPAFYGFFLGVRTEDGLYRFQGKPDSVDIAHHLFGADVDQKESERYWREWITGVYA</sequence>
<proteinExistence type="inferred from homology"/>
<dbReference type="CDD" id="cd07814">
    <property type="entry name" value="SRPBCC_CalC_Aha1-like"/>
    <property type="match status" value="1"/>
</dbReference>
<comment type="caution">
    <text evidence="3">The sequence shown here is derived from an EMBL/GenBank/DDBJ whole genome shotgun (WGS) entry which is preliminary data.</text>
</comment>
<organism evidence="3 4">
    <name type="scientific">Nonomuraea soli</name>
    <dbReference type="NCBI Taxonomy" id="1032476"/>
    <lineage>
        <taxon>Bacteria</taxon>
        <taxon>Bacillati</taxon>
        <taxon>Actinomycetota</taxon>
        <taxon>Actinomycetes</taxon>
        <taxon>Streptosporangiales</taxon>
        <taxon>Streptosporangiaceae</taxon>
        <taxon>Nonomuraea</taxon>
    </lineage>
</organism>
<evidence type="ECO:0000256" key="1">
    <source>
        <dbReference type="ARBA" id="ARBA00006817"/>
    </source>
</evidence>
<comment type="similarity">
    <text evidence="1">Belongs to the AHA1 family.</text>
</comment>